<name>A0ABZ2YM26_9BACT</name>
<feature type="region of interest" description="Disordered" evidence="1">
    <location>
        <begin position="26"/>
        <end position="50"/>
    </location>
</feature>
<feature type="chain" id="PRO_5047511422" evidence="2">
    <location>
        <begin position="25"/>
        <end position="229"/>
    </location>
</feature>
<dbReference type="Proteomes" id="UP001485459">
    <property type="component" value="Chromosome"/>
</dbReference>
<organism evidence="3 4">
    <name type="scientific">Chitinophaga pollutisoli</name>
    <dbReference type="NCBI Taxonomy" id="3133966"/>
    <lineage>
        <taxon>Bacteria</taxon>
        <taxon>Pseudomonadati</taxon>
        <taxon>Bacteroidota</taxon>
        <taxon>Chitinophagia</taxon>
        <taxon>Chitinophagales</taxon>
        <taxon>Chitinophagaceae</taxon>
        <taxon>Chitinophaga</taxon>
    </lineage>
</organism>
<evidence type="ECO:0000256" key="1">
    <source>
        <dbReference type="SAM" id="MobiDB-lite"/>
    </source>
</evidence>
<protein>
    <submittedName>
        <fullName evidence="3">Uncharacterized protein</fullName>
    </submittedName>
</protein>
<dbReference type="RefSeq" id="WP_341835265.1">
    <property type="nucleotide sequence ID" value="NZ_CP149822.1"/>
</dbReference>
<gene>
    <name evidence="3" type="ORF">WJU16_20455</name>
</gene>
<keyword evidence="4" id="KW-1185">Reference proteome</keyword>
<proteinExistence type="predicted"/>
<evidence type="ECO:0000313" key="4">
    <source>
        <dbReference type="Proteomes" id="UP001485459"/>
    </source>
</evidence>
<accession>A0ABZ2YM26</accession>
<reference evidence="4" key="1">
    <citation type="submission" date="2024-03" db="EMBL/GenBank/DDBJ databases">
        <title>Chitinophaga horti sp. nov., isolated from garden soil.</title>
        <authorList>
            <person name="Lee D.S."/>
            <person name="Han D.M."/>
            <person name="Baek J.H."/>
            <person name="Choi D.G."/>
            <person name="Jeon J.H."/>
            <person name="Jeon C.O."/>
        </authorList>
    </citation>
    <scope>NUCLEOTIDE SEQUENCE [LARGE SCALE GENOMIC DNA]</scope>
    <source>
        <strain evidence="4">GPA1</strain>
    </source>
</reference>
<sequence length="229" mass="24638">MKQRKTFVLLTAACLAAFTFIACSKSDKKDDGPQTPQEQPGKIPGLGEAPGTPEGTALTYPAGVTLASTKIYGQVCDTAYEVGTGGVVEVCVALANNNATDVTFTLPAGLVILADDLSYQHGLLIQNFNVVLKAKRTTRVGIKLLCLNAERRPSSSDKTYKIGPVTSSPLIRQLCENLKNKKVARKEFADEDQYFMVATSLQGLVWAYTDGDGYDATMLARLLAEIPNK</sequence>
<feature type="signal peptide" evidence="2">
    <location>
        <begin position="1"/>
        <end position="24"/>
    </location>
</feature>
<dbReference type="PROSITE" id="PS51257">
    <property type="entry name" value="PROKAR_LIPOPROTEIN"/>
    <property type="match status" value="1"/>
</dbReference>
<dbReference type="EMBL" id="CP149822">
    <property type="protein sequence ID" value="WZN40342.1"/>
    <property type="molecule type" value="Genomic_DNA"/>
</dbReference>
<keyword evidence="2" id="KW-0732">Signal</keyword>
<evidence type="ECO:0000313" key="3">
    <source>
        <dbReference type="EMBL" id="WZN40342.1"/>
    </source>
</evidence>
<evidence type="ECO:0000256" key="2">
    <source>
        <dbReference type="SAM" id="SignalP"/>
    </source>
</evidence>